<dbReference type="GO" id="GO:0008237">
    <property type="term" value="F:metallopeptidase activity"/>
    <property type="evidence" value="ECO:0007669"/>
    <property type="project" value="UniProtKB-KW"/>
</dbReference>
<dbReference type="InterPro" id="IPR011990">
    <property type="entry name" value="TPR-like_helical_dom_sf"/>
</dbReference>
<evidence type="ECO:0000259" key="10">
    <source>
        <dbReference type="Pfam" id="PF01435"/>
    </source>
</evidence>
<evidence type="ECO:0000259" key="11">
    <source>
        <dbReference type="Pfam" id="PF23914"/>
    </source>
</evidence>
<accession>A0ABT5YQZ4</accession>
<keyword evidence="7" id="KW-0802">TPR repeat</keyword>
<organism evidence="12 13">
    <name type="scientific">Aquibaculum arenosum</name>
    <dbReference type="NCBI Taxonomy" id="3032591"/>
    <lineage>
        <taxon>Bacteria</taxon>
        <taxon>Pseudomonadati</taxon>
        <taxon>Pseudomonadota</taxon>
        <taxon>Alphaproteobacteria</taxon>
        <taxon>Rhodospirillales</taxon>
        <taxon>Rhodovibrionaceae</taxon>
        <taxon>Aquibaculum</taxon>
    </lineage>
</organism>
<keyword evidence="9" id="KW-0732">Signal</keyword>
<feature type="chain" id="PRO_5045526045" evidence="9">
    <location>
        <begin position="29"/>
        <end position="457"/>
    </location>
</feature>
<comment type="caution">
    <text evidence="12">The sequence shown here is derived from an EMBL/GenBank/DDBJ whole genome shotgun (WGS) entry which is preliminary data.</text>
</comment>
<reference evidence="12 13" key="1">
    <citation type="submission" date="2023-03" db="EMBL/GenBank/DDBJ databases">
        <title>Fodinicurvata sp. CAU 1616 isolated from sea sendiment.</title>
        <authorList>
            <person name="Kim W."/>
        </authorList>
    </citation>
    <scope>NUCLEOTIDE SEQUENCE [LARGE SCALE GENOMIC DNA]</scope>
    <source>
        <strain evidence="12 13">CAU 1616</strain>
    </source>
</reference>
<dbReference type="InterPro" id="IPR001915">
    <property type="entry name" value="Peptidase_M48"/>
</dbReference>
<dbReference type="CDD" id="cd07324">
    <property type="entry name" value="M48C_Oma1-like"/>
    <property type="match status" value="1"/>
</dbReference>
<dbReference type="EC" id="3.4.24.-" evidence="12"/>
<dbReference type="Gene3D" id="3.30.2010.10">
    <property type="entry name" value="Metalloproteases ('zincins'), catalytic domain"/>
    <property type="match status" value="1"/>
</dbReference>
<dbReference type="InterPro" id="IPR019734">
    <property type="entry name" value="TPR_rpt"/>
</dbReference>
<proteinExistence type="predicted"/>
<dbReference type="Proteomes" id="UP001215503">
    <property type="component" value="Unassembled WGS sequence"/>
</dbReference>
<evidence type="ECO:0000256" key="5">
    <source>
        <dbReference type="ARBA" id="ARBA00022833"/>
    </source>
</evidence>
<evidence type="ECO:0000256" key="7">
    <source>
        <dbReference type="PROSITE-ProRule" id="PRU00339"/>
    </source>
</evidence>
<feature type="repeat" description="TPR" evidence="7">
    <location>
        <begin position="310"/>
        <end position="343"/>
    </location>
</feature>
<evidence type="ECO:0000256" key="2">
    <source>
        <dbReference type="ARBA" id="ARBA00022670"/>
    </source>
</evidence>
<dbReference type="PANTHER" id="PTHR22726:SF1">
    <property type="entry name" value="METALLOENDOPEPTIDASE OMA1, MITOCHONDRIAL"/>
    <property type="match status" value="1"/>
</dbReference>
<keyword evidence="2" id="KW-0645">Protease</keyword>
<dbReference type="Gene3D" id="1.25.40.10">
    <property type="entry name" value="Tetratricopeptide repeat domain"/>
    <property type="match status" value="1"/>
</dbReference>
<gene>
    <name evidence="12" type="ORF">P2G67_15300</name>
</gene>
<dbReference type="InterPro" id="IPR056413">
    <property type="entry name" value="TPR_CcmH_CycH"/>
</dbReference>
<dbReference type="PROSITE" id="PS50005">
    <property type="entry name" value="TPR"/>
    <property type="match status" value="1"/>
</dbReference>
<evidence type="ECO:0000313" key="12">
    <source>
        <dbReference type="EMBL" id="MDF2097343.1"/>
    </source>
</evidence>
<dbReference type="InterPro" id="IPR051156">
    <property type="entry name" value="Mito/Outer_Membr_Metalloprot"/>
</dbReference>
<keyword evidence="13" id="KW-1185">Reference proteome</keyword>
<keyword evidence="3" id="KW-0479">Metal-binding</keyword>
<feature type="coiled-coil region" evidence="8">
    <location>
        <begin position="343"/>
        <end position="370"/>
    </location>
</feature>
<feature type="signal peptide" evidence="9">
    <location>
        <begin position="1"/>
        <end position="28"/>
    </location>
</feature>
<evidence type="ECO:0000256" key="9">
    <source>
        <dbReference type="SAM" id="SignalP"/>
    </source>
</evidence>
<comment type="cofactor">
    <cofactor evidence="1">
        <name>Zn(2+)</name>
        <dbReference type="ChEBI" id="CHEBI:29105"/>
    </cofactor>
</comment>
<dbReference type="RefSeq" id="WP_275824128.1">
    <property type="nucleotide sequence ID" value="NZ_JARHUD010000012.1"/>
</dbReference>
<feature type="domain" description="Peptidase M48" evidence="10">
    <location>
        <begin position="37"/>
        <end position="229"/>
    </location>
</feature>
<evidence type="ECO:0000313" key="13">
    <source>
        <dbReference type="Proteomes" id="UP001215503"/>
    </source>
</evidence>
<name>A0ABT5YQZ4_9PROT</name>
<dbReference type="Pfam" id="PF01435">
    <property type="entry name" value="Peptidase_M48"/>
    <property type="match status" value="1"/>
</dbReference>
<protein>
    <submittedName>
        <fullName evidence="12">M48 family metalloprotease</fullName>
        <ecNumber evidence="12">3.4.24.-</ecNumber>
    </submittedName>
</protein>
<evidence type="ECO:0000256" key="4">
    <source>
        <dbReference type="ARBA" id="ARBA00022801"/>
    </source>
</evidence>
<keyword evidence="8" id="KW-0175">Coiled coil</keyword>
<evidence type="ECO:0000256" key="1">
    <source>
        <dbReference type="ARBA" id="ARBA00001947"/>
    </source>
</evidence>
<evidence type="ECO:0000256" key="6">
    <source>
        <dbReference type="ARBA" id="ARBA00023049"/>
    </source>
</evidence>
<dbReference type="EMBL" id="JARHUD010000012">
    <property type="protein sequence ID" value="MDF2097343.1"/>
    <property type="molecule type" value="Genomic_DNA"/>
</dbReference>
<evidence type="ECO:0000256" key="3">
    <source>
        <dbReference type="ARBA" id="ARBA00022723"/>
    </source>
</evidence>
<keyword evidence="4 12" id="KW-0378">Hydrolase</keyword>
<evidence type="ECO:0000256" key="8">
    <source>
        <dbReference type="SAM" id="Coils"/>
    </source>
</evidence>
<feature type="domain" description="Cytochrome c-type biogenesis protein H TPR" evidence="11">
    <location>
        <begin position="302"/>
        <end position="403"/>
    </location>
</feature>
<keyword evidence="5" id="KW-0862">Zinc</keyword>
<dbReference type="Pfam" id="PF23914">
    <property type="entry name" value="TPR_CcmH_CycH"/>
    <property type="match status" value="1"/>
</dbReference>
<sequence length="457" mass="50135">MQLRRTILAIALLFVTAFGAVVPPRAQAQGVTLIRDAEIEHTIRSYATPVLQAAGLSPQAIDIYIIQDRSLNAFVIPGNRMFLHTGLLMRAEDPLELIGVIAHEAGHIAGGHIAGRGEELRNASIKAIASLLLGLGAAAASGDGRAAGAVMGMGQDAALRGLLAYTRGQEQAADQAAITYLRRAGLSPEGLRDFMSLLEGQEVLLSSNQDPYLRTHPLSRERVSFLDEAVRNSPYQGEEVPAELREKHERMRAKLVGFIEPPQVVSRRYPESDQSLPARYARTIAAHRAARMDEALQQIDALLADHPQDPYFHELRGQILLENGRAAEAVPAYQQAVSLQPDAAQMRLRLAQAQVELNQSESNRAALSNLEQVLAREPDNPSAWRLKAIAQGRQGETGLAALSLAEMHFAEDNWHEARGQAERAQRMLPEGTSAWLRASDLAEVAEREEERAERERR</sequence>
<dbReference type="SUPFAM" id="SSF48452">
    <property type="entry name" value="TPR-like"/>
    <property type="match status" value="1"/>
</dbReference>
<keyword evidence="6 12" id="KW-0482">Metalloprotease</keyword>
<dbReference type="PANTHER" id="PTHR22726">
    <property type="entry name" value="METALLOENDOPEPTIDASE OMA1"/>
    <property type="match status" value="1"/>
</dbReference>